<evidence type="ECO:0000259" key="1">
    <source>
        <dbReference type="Pfam" id="PF13472"/>
    </source>
</evidence>
<reference evidence="2" key="2">
    <citation type="journal article" date="2021" name="PeerJ">
        <title>Extensive microbial diversity within the chicken gut microbiome revealed by metagenomics and culture.</title>
        <authorList>
            <person name="Gilroy R."/>
            <person name="Ravi A."/>
            <person name="Getino M."/>
            <person name="Pursley I."/>
            <person name="Horton D.L."/>
            <person name="Alikhan N.F."/>
            <person name="Baker D."/>
            <person name="Gharbi K."/>
            <person name="Hall N."/>
            <person name="Watson M."/>
            <person name="Adriaenssens E.M."/>
            <person name="Foster-Nyarko E."/>
            <person name="Jarju S."/>
            <person name="Secka A."/>
            <person name="Antonio M."/>
            <person name="Oren A."/>
            <person name="Chaudhuri R.R."/>
            <person name="La Ragione R."/>
            <person name="Hildebrand F."/>
            <person name="Pallen M.J."/>
        </authorList>
    </citation>
    <scope>NUCLEOTIDE SEQUENCE</scope>
    <source>
        <strain evidence="2">CHK190-19873</strain>
    </source>
</reference>
<dbReference type="InterPro" id="IPR036514">
    <property type="entry name" value="SGNH_hydro_sf"/>
</dbReference>
<sequence>MKKIIFLGDSITDAGHLWEHPPLGLGYVRLLSGPLSSRCPDIRILNKGQDGFTAARVLQTLAENCLNYSPDAASLLIGINDVAAAQNTGLSLKAAGFRESISGILETLKHAGIPRIFCAGPFLFPSPAEYLNWFPTVQEAEDIFQTEALRLGLPFLSLHERFNQAVLCRPVSELSPDGVHLTHKGHELLAKWWAETFLNALRDGRHT</sequence>
<evidence type="ECO:0000313" key="3">
    <source>
        <dbReference type="Proteomes" id="UP000823935"/>
    </source>
</evidence>
<dbReference type="SUPFAM" id="SSF52266">
    <property type="entry name" value="SGNH hydrolase"/>
    <property type="match status" value="1"/>
</dbReference>
<dbReference type="InterPro" id="IPR051532">
    <property type="entry name" value="Ester_Hydrolysis_Enzymes"/>
</dbReference>
<protein>
    <recommendedName>
        <fullName evidence="1">SGNH hydrolase-type esterase domain-containing protein</fullName>
    </recommendedName>
</protein>
<organism evidence="2 3">
    <name type="scientific">Candidatus Limivivens intestinipullorum</name>
    <dbReference type="NCBI Taxonomy" id="2840858"/>
    <lineage>
        <taxon>Bacteria</taxon>
        <taxon>Bacillati</taxon>
        <taxon>Bacillota</taxon>
        <taxon>Clostridia</taxon>
        <taxon>Lachnospirales</taxon>
        <taxon>Lachnospiraceae</taxon>
        <taxon>Lachnospiraceae incertae sedis</taxon>
        <taxon>Candidatus Limivivens</taxon>
    </lineage>
</organism>
<dbReference type="GO" id="GO:0004622">
    <property type="term" value="F:phosphatidylcholine lysophospholipase activity"/>
    <property type="evidence" value="ECO:0007669"/>
    <property type="project" value="TreeGrafter"/>
</dbReference>
<dbReference type="PANTHER" id="PTHR30383:SF5">
    <property type="entry name" value="SGNH HYDROLASE-TYPE ESTERASE DOMAIN-CONTAINING PROTEIN"/>
    <property type="match status" value="1"/>
</dbReference>
<name>A0A9D1EWJ0_9FIRM</name>
<comment type="caution">
    <text evidence="2">The sequence shown here is derived from an EMBL/GenBank/DDBJ whole genome shotgun (WGS) entry which is preliminary data.</text>
</comment>
<dbReference type="GO" id="GO:0006629">
    <property type="term" value="P:lipid metabolic process"/>
    <property type="evidence" value="ECO:0007669"/>
    <property type="project" value="InterPro"/>
</dbReference>
<dbReference type="InterPro" id="IPR013830">
    <property type="entry name" value="SGNH_hydro"/>
</dbReference>
<gene>
    <name evidence="2" type="ORF">IAB44_16935</name>
</gene>
<dbReference type="Pfam" id="PF13472">
    <property type="entry name" value="Lipase_GDSL_2"/>
    <property type="match status" value="1"/>
</dbReference>
<evidence type="ECO:0000313" key="2">
    <source>
        <dbReference type="EMBL" id="HIS33208.1"/>
    </source>
</evidence>
<feature type="domain" description="SGNH hydrolase-type esterase" evidence="1">
    <location>
        <begin position="6"/>
        <end position="188"/>
    </location>
</feature>
<dbReference type="InterPro" id="IPR008265">
    <property type="entry name" value="Lipase_GDSL_AS"/>
</dbReference>
<dbReference type="PANTHER" id="PTHR30383">
    <property type="entry name" value="THIOESTERASE 1/PROTEASE 1/LYSOPHOSPHOLIPASE L1"/>
    <property type="match status" value="1"/>
</dbReference>
<dbReference type="PROSITE" id="PS01098">
    <property type="entry name" value="LIPASE_GDSL_SER"/>
    <property type="match status" value="1"/>
</dbReference>
<proteinExistence type="predicted"/>
<dbReference type="AlphaFoldDB" id="A0A9D1EWJ0"/>
<dbReference type="EMBL" id="DVIQ01000114">
    <property type="protein sequence ID" value="HIS33208.1"/>
    <property type="molecule type" value="Genomic_DNA"/>
</dbReference>
<dbReference type="Proteomes" id="UP000823935">
    <property type="component" value="Unassembled WGS sequence"/>
</dbReference>
<accession>A0A9D1EWJ0</accession>
<dbReference type="Gene3D" id="3.40.50.1110">
    <property type="entry name" value="SGNH hydrolase"/>
    <property type="match status" value="1"/>
</dbReference>
<reference evidence="2" key="1">
    <citation type="submission" date="2020-10" db="EMBL/GenBank/DDBJ databases">
        <authorList>
            <person name="Gilroy R."/>
        </authorList>
    </citation>
    <scope>NUCLEOTIDE SEQUENCE</scope>
    <source>
        <strain evidence="2">CHK190-19873</strain>
    </source>
</reference>